<dbReference type="EMBL" id="OW152836">
    <property type="protein sequence ID" value="CAH2057071.1"/>
    <property type="molecule type" value="Genomic_DNA"/>
</dbReference>
<dbReference type="Pfam" id="PF05375">
    <property type="entry name" value="Pacifastin_I"/>
    <property type="match status" value="8"/>
</dbReference>
<name>A0ABN8IKY0_9NEOP</name>
<keyword evidence="3 7" id="KW-0646">Protease inhibitor</keyword>
<feature type="domain" description="Pacifastin" evidence="8">
    <location>
        <begin position="333"/>
        <end position="368"/>
    </location>
</feature>
<gene>
    <name evidence="9" type="ORF">IPOD504_LOCUS9978</name>
</gene>
<dbReference type="InterPro" id="IPR036201">
    <property type="entry name" value="Pacifastin_dom_sf"/>
</dbReference>
<dbReference type="InterPro" id="IPR008037">
    <property type="entry name" value="Pacifastin_dom"/>
</dbReference>
<evidence type="ECO:0000256" key="2">
    <source>
        <dbReference type="ARBA" id="ARBA00022525"/>
    </source>
</evidence>
<feature type="domain" description="Pacifastin" evidence="8">
    <location>
        <begin position="442"/>
        <end position="477"/>
    </location>
</feature>
<accession>A0ABN8IKY0</accession>
<feature type="domain" description="Pacifastin" evidence="8">
    <location>
        <begin position="105"/>
        <end position="139"/>
    </location>
</feature>
<dbReference type="Proteomes" id="UP000837857">
    <property type="component" value="Chromosome 24"/>
</dbReference>
<feature type="disulfide bond" evidence="7">
    <location>
        <begin position="283"/>
        <end position="298"/>
    </location>
</feature>
<feature type="site" description="Reactive bond" evidence="7">
    <location>
        <begin position="309"/>
        <end position="310"/>
    </location>
</feature>
<feature type="disulfide bond" evidence="7">
    <location>
        <begin position="445"/>
        <end position="460"/>
    </location>
</feature>
<feature type="disulfide bond" evidence="7">
    <location>
        <begin position="121"/>
        <end position="131"/>
    </location>
</feature>
<feature type="disulfide bond" evidence="7">
    <location>
        <begin position="336"/>
        <end position="351"/>
    </location>
</feature>
<feature type="domain" description="Pacifastin" evidence="8">
    <location>
        <begin position="280"/>
        <end position="315"/>
    </location>
</feature>
<evidence type="ECO:0000313" key="9">
    <source>
        <dbReference type="EMBL" id="CAH2057071.1"/>
    </source>
</evidence>
<reference evidence="9" key="1">
    <citation type="submission" date="2022-03" db="EMBL/GenBank/DDBJ databases">
        <authorList>
            <person name="Martin H S."/>
        </authorList>
    </citation>
    <scope>NUCLEOTIDE SEQUENCE</scope>
</reference>
<keyword evidence="4 7" id="KW-0722">Serine protease inhibitor</keyword>
<protein>
    <recommendedName>
        <fullName evidence="8">Pacifastin domain-containing protein</fullName>
    </recommendedName>
</protein>
<keyword evidence="2" id="KW-0964">Secreted</keyword>
<evidence type="ECO:0000256" key="4">
    <source>
        <dbReference type="ARBA" id="ARBA00022900"/>
    </source>
</evidence>
<evidence type="ECO:0000256" key="3">
    <source>
        <dbReference type="ARBA" id="ARBA00022690"/>
    </source>
</evidence>
<proteinExistence type="inferred from homology"/>
<evidence type="ECO:0000259" key="8">
    <source>
        <dbReference type="PROSITE" id="PS51446"/>
    </source>
</evidence>
<feature type="disulfide bond" evidence="7">
    <location>
        <begin position="391"/>
        <end position="406"/>
    </location>
</feature>
<evidence type="ECO:0000313" key="10">
    <source>
        <dbReference type="Proteomes" id="UP000837857"/>
    </source>
</evidence>
<feature type="disulfide bond" evidence="7">
    <location>
        <begin position="160"/>
        <end position="170"/>
    </location>
</feature>
<evidence type="ECO:0000256" key="1">
    <source>
        <dbReference type="ARBA" id="ARBA00004613"/>
    </source>
</evidence>
<feature type="domain" description="Pacifastin" evidence="8">
    <location>
        <begin position="388"/>
        <end position="423"/>
    </location>
</feature>
<evidence type="ECO:0000256" key="6">
    <source>
        <dbReference type="ARBA" id="ARBA00029459"/>
    </source>
</evidence>
<sequence>MTFLLLQISRLAAQESLPLEVQCLAGTEWESFCHQCRCLPDGTSECHKQESCASSLLGAPISCKPHTIFHRDCNMCRCLVDGQVTCTDKNCKEPNITKRSELLSGRECSSGTKWTSQCNECACNAEGYPVCTTTICPGQENERVLRCAPQSVWKNDCNTCWCTYDGYTICTRVGCFGDLPESDFHVESDDDDDSETDNEIEAILINDSRNLPKRSVCKPNKEFQMDCNPCKCAADGQSFTCERNECMDTDKDSGINKDVEVFMKSETLRSPKRDTNGTKAVICSANRMFIKDCNTCWCNEDGTSYFCTRKVCIVETPEDSEEVMQEQDARKVKQTCRPDEVFEMDCNMCRCNADGTSFSCTRRACYPDEDLKDISLSRKTRAAPQEPPKACQPGQVFRLDCNKCLCDNEGQDFSCTRNDCNALTNNINGGARSKRDATEEVSANCTAGSVYQQGCNVCRCGADGRTATCTAHNCDAKVDDGVNAPAADPNFRCNPGEQFKSECNDCTCTADGKSVFCTLRLCPVYKP</sequence>
<feature type="disulfide bond" evidence="7">
    <location>
        <begin position="118"/>
        <end position="136"/>
    </location>
</feature>
<feature type="disulfide bond" evidence="7">
    <location>
        <begin position="157"/>
        <end position="175"/>
    </location>
</feature>
<feature type="domain" description="Pacifastin" evidence="8">
    <location>
        <begin position="144"/>
        <end position="178"/>
    </location>
</feature>
<feature type="disulfide bond" evidence="7">
    <location>
        <begin position="493"/>
        <end position="508"/>
    </location>
</feature>
<dbReference type="PROSITE" id="PS51446">
    <property type="entry name" value="PACIFASTIN"/>
    <property type="match status" value="7"/>
</dbReference>
<dbReference type="SUPFAM" id="SSF57283">
    <property type="entry name" value="PMP inhibitors"/>
    <property type="match status" value="9"/>
</dbReference>
<evidence type="ECO:0000256" key="5">
    <source>
        <dbReference type="ARBA" id="ARBA00023157"/>
    </source>
</evidence>
<feature type="non-terminal residue" evidence="9">
    <location>
        <position position="1"/>
    </location>
</feature>
<feature type="disulfide bond" evidence="7">
    <location>
        <begin position="108"/>
        <end position="123"/>
    </location>
</feature>
<comment type="caution">
    <text evidence="7">Lacks conserved residue(s) required for the propagation of feature annotation.</text>
</comment>
<organism evidence="9 10">
    <name type="scientific">Iphiclides podalirius</name>
    <name type="common">scarce swallowtail</name>
    <dbReference type="NCBI Taxonomy" id="110791"/>
    <lineage>
        <taxon>Eukaryota</taxon>
        <taxon>Metazoa</taxon>
        <taxon>Ecdysozoa</taxon>
        <taxon>Arthropoda</taxon>
        <taxon>Hexapoda</taxon>
        <taxon>Insecta</taxon>
        <taxon>Pterygota</taxon>
        <taxon>Neoptera</taxon>
        <taxon>Endopterygota</taxon>
        <taxon>Lepidoptera</taxon>
        <taxon>Glossata</taxon>
        <taxon>Ditrysia</taxon>
        <taxon>Papilionoidea</taxon>
        <taxon>Papilionidae</taxon>
        <taxon>Papilioninae</taxon>
        <taxon>Iphiclides</taxon>
    </lineage>
</organism>
<keyword evidence="10" id="KW-1185">Reference proteome</keyword>
<keyword evidence="5 7" id="KW-1015">Disulfide bond</keyword>
<comment type="similarity">
    <text evidence="6 7">Belongs to the protease inhibitor I19 family.</text>
</comment>
<feature type="disulfide bond" evidence="7">
    <location>
        <begin position="147"/>
        <end position="162"/>
    </location>
</feature>
<feature type="domain" description="Pacifastin" evidence="8">
    <location>
        <begin position="490"/>
        <end position="525"/>
    </location>
</feature>
<comment type="subcellular location">
    <subcellularLocation>
        <location evidence="1">Secreted</location>
    </subcellularLocation>
</comment>
<evidence type="ECO:0000256" key="7">
    <source>
        <dbReference type="PROSITE-ProRule" id="PRU00776"/>
    </source>
</evidence>